<evidence type="ECO:0000256" key="2">
    <source>
        <dbReference type="ARBA" id="ARBA00023015"/>
    </source>
</evidence>
<dbReference type="GO" id="GO:0030246">
    <property type="term" value="F:carbohydrate binding"/>
    <property type="evidence" value="ECO:0007669"/>
    <property type="project" value="InterPro"/>
</dbReference>
<reference evidence="6 7" key="1">
    <citation type="submission" date="2018-08" db="EMBL/GenBank/DDBJ databases">
        <title>A genome reference for cultivated species of the human gut microbiota.</title>
        <authorList>
            <person name="Zou Y."/>
            <person name="Xue W."/>
            <person name="Luo G."/>
        </authorList>
    </citation>
    <scope>NUCLEOTIDE SEQUENCE [LARGE SCALE GENOMIC DNA]</scope>
    <source>
        <strain evidence="6 7">AM48-23BH</strain>
    </source>
</reference>
<dbReference type="Pfam" id="PF04198">
    <property type="entry name" value="Sugar-bind"/>
    <property type="match status" value="1"/>
</dbReference>
<gene>
    <name evidence="6" type="ORF">DW972_15350</name>
</gene>
<dbReference type="InterPro" id="IPR007324">
    <property type="entry name" value="Sugar-bd_dom_put"/>
</dbReference>
<keyword evidence="4" id="KW-0804">Transcription</keyword>
<evidence type="ECO:0000256" key="3">
    <source>
        <dbReference type="ARBA" id="ARBA00023125"/>
    </source>
</evidence>
<dbReference type="EMBL" id="QSEP01000202">
    <property type="protein sequence ID" value="RGZ75954.1"/>
    <property type="molecule type" value="Genomic_DNA"/>
</dbReference>
<dbReference type="PANTHER" id="PTHR34294">
    <property type="entry name" value="TRANSCRIPTIONAL REGULATOR-RELATED"/>
    <property type="match status" value="1"/>
</dbReference>
<dbReference type="InterPro" id="IPR051054">
    <property type="entry name" value="SorC_transcr_regulators"/>
</dbReference>
<evidence type="ECO:0000256" key="1">
    <source>
        <dbReference type="ARBA" id="ARBA00010466"/>
    </source>
</evidence>
<keyword evidence="3" id="KW-0238">DNA-binding</keyword>
<proteinExistence type="inferred from homology"/>
<dbReference type="Gene3D" id="1.10.10.60">
    <property type="entry name" value="Homeodomain-like"/>
    <property type="match status" value="1"/>
</dbReference>
<dbReference type="PANTHER" id="PTHR34294:SF1">
    <property type="entry name" value="TRANSCRIPTIONAL REGULATOR LSRR"/>
    <property type="match status" value="1"/>
</dbReference>
<evidence type="ECO:0000313" key="7">
    <source>
        <dbReference type="Proteomes" id="UP000286561"/>
    </source>
</evidence>
<evidence type="ECO:0000256" key="4">
    <source>
        <dbReference type="ARBA" id="ARBA00023163"/>
    </source>
</evidence>
<evidence type="ECO:0000259" key="5">
    <source>
        <dbReference type="Pfam" id="PF04198"/>
    </source>
</evidence>
<sequence>MKNDKIIKIIRVAKKYYESHMDQKVIAQEEGMSVSTVSRMLKKAEEMGYIKITVEYPVLSNEELSASLKKKYNLEKVFLVPKLSDAPVAVQEDVCRAAAKDLSSYLNDGSIIGTAWGRTMKSFANYVSDLGVHNVKVVQINGKTNETSVPVGADDLSQAIARAGHGEAYVIPAPVAVDSAEIAEMLKKKEISLPHSH</sequence>
<evidence type="ECO:0000313" key="6">
    <source>
        <dbReference type="EMBL" id="RGZ75954.1"/>
    </source>
</evidence>
<dbReference type="Pfam" id="PF13412">
    <property type="entry name" value="HTH_24"/>
    <property type="match status" value="1"/>
</dbReference>
<dbReference type="AlphaFoldDB" id="A0A413PIT5"/>
<dbReference type="GO" id="GO:0003677">
    <property type="term" value="F:DNA binding"/>
    <property type="evidence" value="ECO:0007669"/>
    <property type="project" value="UniProtKB-KW"/>
</dbReference>
<protein>
    <submittedName>
        <fullName evidence="6">Winged helix-turn-helix transcriptional regulator</fullName>
    </submittedName>
</protein>
<comment type="similarity">
    <text evidence="1">Belongs to the SorC transcriptional regulatory family.</text>
</comment>
<name>A0A413PIT5_9FIRM</name>
<accession>A0A413PIT5</accession>
<dbReference type="InterPro" id="IPR037171">
    <property type="entry name" value="NagB/RpiA_transferase-like"/>
</dbReference>
<keyword evidence="2" id="KW-0805">Transcription regulation</keyword>
<dbReference type="Gene3D" id="3.40.50.1360">
    <property type="match status" value="1"/>
</dbReference>
<feature type="domain" description="Sugar-binding" evidence="5">
    <location>
        <begin position="59"/>
        <end position="190"/>
    </location>
</feature>
<dbReference type="Proteomes" id="UP000286561">
    <property type="component" value="Unassembled WGS sequence"/>
</dbReference>
<comment type="caution">
    <text evidence="6">The sequence shown here is derived from an EMBL/GenBank/DDBJ whole genome shotgun (WGS) entry which is preliminary data.</text>
</comment>
<organism evidence="6 7">
    <name type="scientific">Anaerobutyricum hallii</name>
    <dbReference type="NCBI Taxonomy" id="39488"/>
    <lineage>
        <taxon>Bacteria</taxon>
        <taxon>Bacillati</taxon>
        <taxon>Bacillota</taxon>
        <taxon>Clostridia</taxon>
        <taxon>Lachnospirales</taxon>
        <taxon>Lachnospiraceae</taxon>
        <taxon>Anaerobutyricum</taxon>
    </lineage>
</organism>
<dbReference type="SUPFAM" id="SSF100950">
    <property type="entry name" value="NagB/RpiA/CoA transferase-like"/>
    <property type="match status" value="1"/>
</dbReference>